<accession>A0A026VX53</accession>
<dbReference type="AlphaFoldDB" id="A0A026VX53"/>
<evidence type="ECO:0000256" key="1">
    <source>
        <dbReference type="SAM" id="MobiDB-lite"/>
    </source>
</evidence>
<proteinExistence type="predicted"/>
<keyword evidence="3" id="KW-1185">Reference proteome</keyword>
<sequence>MEEKEEGVRDVIGGDFNARTGEEGGCVRGEEEEIEEEKSRKSKDKKMNGEGKKLCNFLAEQGWSIVNGNVRGDEEGEVIYVGGRGESVIDYVIGDEMTREGIERMEVEMKVDLDH</sequence>
<dbReference type="Proteomes" id="UP000053097">
    <property type="component" value="Unassembled WGS sequence"/>
</dbReference>
<reference evidence="2 3" key="1">
    <citation type="journal article" date="2014" name="Curr. Biol.">
        <title>The genome of the clonal raider ant Cerapachys biroi.</title>
        <authorList>
            <person name="Oxley P.R."/>
            <person name="Ji L."/>
            <person name="Fetter-Pruneda I."/>
            <person name="McKenzie S.K."/>
            <person name="Li C."/>
            <person name="Hu H."/>
            <person name="Zhang G."/>
            <person name="Kronauer D.J."/>
        </authorList>
    </citation>
    <scope>NUCLEOTIDE SEQUENCE [LARGE SCALE GENOMIC DNA]</scope>
</reference>
<dbReference type="STRING" id="2015173.A0A026VX53"/>
<dbReference type="Gene3D" id="3.60.10.10">
    <property type="entry name" value="Endonuclease/exonuclease/phosphatase"/>
    <property type="match status" value="1"/>
</dbReference>
<name>A0A026VX53_OOCBI</name>
<dbReference type="OMA" id="WAIRSEC"/>
<feature type="region of interest" description="Disordered" evidence="1">
    <location>
        <begin position="1"/>
        <end position="48"/>
    </location>
</feature>
<gene>
    <name evidence="2" type="ORF">X777_14226</name>
</gene>
<organism evidence="2 3">
    <name type="scientific">Ooceraea biroi</name>
    <name type="common">Clonal raider ant</name>
    <name type="synonym">Cerapachys biroi</name>
    <dbReference type="NCBI Taxonomy" id="2015173"/>
    <lineage>
        <taxon>Eukaryota</taxon>
        <taxon>Metazoa</taxon>
        <taxon>Ecdysozoa</taxon>
        <taxon>Arthropoda</taxon>
        <taxon>Hexapoda</taxon>
        <taxon>Insecta</taxon>
        <taxon>Pterygota</taxon>
        <taxon>Neoptera</taxon>
        <taxon>Endopterygota</taxon>
        <taxon>Hymenoptera</taxon>
        <taxon>Apocrita</taxon>
        <taxon>Aculeata</taxon>
        <taxon>Formicoidea</taxon>
        <taxon>Formicidae</taxon>
        <taxon>Dorylinae</taxon>
        <taxon>Ooceraea</taxon>
    </lineage>
</organism>
<evidence type="ECO:0000313" key="3">
    <source>
        <dbReference type="Proteomes" id="UP000053097"/>
    </source>
</evidence>
<protein>
    <recommendedName>
        <fullName evidence="4">Endonuclease/exonuclease/phosphatase domain-containing protein</fullName>
    </recommendedName>
</protein>
<dbReference type="EMBL" id="KK107662">
    <property type="protein sequence ID" value="EZA48220.1"/>
    <property type="molecule type" value="Genomic_DNA"/>
</dbReference>
<evidence type="ECO:0008006" key="4">
    <source>
        <dbReference type="Google" id="ProtNLM"/>
    </source>
</evidence>
<evidence type="ECO:0000313" key="2">
    <source>
        <dbReference type="EMBL" id="EZA48220.1"/>
    </source>
</evidence>
<dbReference type="InterPro" id="IPR036691">
    <property type="entry name" value="Endo/exonu/phosph_ase_sf"/>
</dbReference>